<feature type="domain" description="Isochorismatase-like" evidence="3">
    <location>
        <begin position="8"/>
        <end position="182"/>
    </location>
</feature>
<evidence type="ECO:0000259" key="3">
    <source>
        <dbReference type="Pfam" id="PF00857"/>
    </source>
</evidence>
<comment type="similarity">
    <text evidence="1">Belongs to the isochorismatase family.</text>
</comment>
<dbReference type="PANTHER" id="PTHR43540">
    <property type="entry name" value="PEROXYUREIDOACRYLATE/UREIDOACRYLATE AMIDOHYDROLASE-RELATED"/>
    <property type="match status" value="1"/>
</dbReference>
<reference evidence="4 5" key="1">
    <citation type="submission" date="2022-06" db="EMBL/GenBank/DDBJ databases">
        <authorList>
            <person name="Jeon C.O."/>
        </authorList>
    </citation>
    <scope>NUCLEOTIDE SEQUENCE [LARGE SCALE GENOMIC DNA]</scope>
    <source>
        <strain evidence="4 5">KCTC 13943</strain>
    </source>
</reference>
<dbReference type="Gene3D" id="3.40.50.850">
    <property type="entry name" value="Isochorismatase-like"/>
    <property type="match status" value="1"/>
</dbReference>
<comment type="caution">
    <text evidence="4">The sequence shown here is derived from an EMBL/GenBank/DDBJ whole genome shotgun (WGS) entry which is preliminary data.</text>
</comment>
<keyword evidence="2 4" id="KW-0378">Hydrolase</keyword>
<accession>A0ABT0WIM8</accession>
<keyword evidence="5" id="KW-1185">Reference proteome</keyword>
<protein>
    <submittedName>
        <fullName evidence="4">Cysteine hydrolase</fullName>
    </submittedName>
</protein>
<evidence type="ECO:0000256" key="1">
    <source>
        <dbReference type="ARBA" id="ARBA00006336"/>
    </source>
</evidence>
<evidence type="ECO:0000313" key="5">
    <source>
        <dbReference type="Proteomes" id="UP001523262"/>
    </source>
</evidence>
<evidence type="ECO:0000313" key="4">
    <source>
        <dbReference type="EMBL" id="MCM2536177.1"/>
    </source>
</evidence>
<sequence length="193" mass="20983">MLKSFGKTALLVMDIQNGIVSRFGENEEVLLPFQKAVEAARRNNISVIFVRVGFSEGYPEVSPQNKSFSAISKFGGMTVSDAATQIHESVQPEPNEPVVTKYRVSAFAGSTLEIILRSRQIDKLILSGIATSGVVLSTLREAADKDFALTVLSDACLDADPEVHRVLTEKVFPRQADVLTVDAWIDTLENGVG</sequence>
<dbReference type="Proteomes" id="UP001523262">
    <property type="component" value="Unassembled WGS sequence"/>
</dbReference>
<evidence type="ECO:0000256" key="2">
    <source>
        <dbReference type="ARBA" id="ARBA00022801"/>
    </source>
</evidence>
<dbReference type="SUPFAM" id="SSF52499">
    <property type="entry name" value="Isochorismatase-like hydrolases"/>
    <property type="match status" value="1"/>
</dbReference>
<dbReference type="InterPro" id="IPR050272">
    <property type="entry name" value="Isochorismatase-like_hydrls"/>
</dbReference>
<dbReference type="InterPro" id="IPR036380">
    <property type="entry name" value="Isochorismatase-like_sf"/>
</dbReference>
<gene>
    <name evidence="4" type="ORF">NDK43_32765</name>
</gene>
<name>A0ABT0WIM8_9BACI</name>
<dbReference type="Pfam" id="PF00857">
    <property type="entry name" value="Isochorismatase"/>
    <property type="match status" value="1"/>
</dbReference>
<dbReference type="EMBL" id="JAMQCR010000004">
    <property type="protein sequence ID" value="MCM2536177.1"/>
    <property type="molecule type" value="Genomic_DNA"/>
</dbReference>
<dbReference type="GO" id="GO:0016787">
    <property type="term" value="F:hydrolase activity"/>
    <property type="evidence" value="ECO:0007669"/>
    <property type="project" value="UniProtKB-KW"/>
</dbReference>
<dbReference type="InterPro" id="IPR000868">
    <property type="entry name" value="Isochorismatase-like_dom"/>
</dbReference>
<proteinExistence type="inferred from homology"/>
<dbReference type="CDD" id="cd00431">
    <property type="entry name" value="cysteine_hydrolases"/>
    <property type="match status" value="1"/>
</dbReference>
<organism evidence="4 5">
    <name type="scientific">Neobacillus pocheonensis</name>
    <dbReference type="NCBI Taxonomy" id="363869"/>
    <lineage>
        <taxon>Bacteria</taxon>
        <taxon>Bacillati</taxon>
        <taxon>Bacillota</taxon>
        <taxon>Bacilli</taxon>
        <taxon>Bacillales</taxon>
        <taxon>Bacillaceae</taxon>
        <taxon>Neobacillus</taxon>
    </lineage>
</organism>